<feature type="region of interest" description="Disordered" evidence="5">
    <location>
        <begin position="213"/>
        <end position="241"/>
    </location>
</feature>
<evidence type="ECO:0000256" key="1">
    <source>
        <dbReference type="ARBA" id="ARBA00004141"/>
    </source>
</evidence>
<keyword evidence="10" id="KW-1185">Reference proteome</keyword>
<dbReference type="GO" id="GO:0007166">
    <property type="term" value="P:cell surface receptor signaling pathway"/>
    <property type="evidence" value="ECO:0007669"/>
    <property type="project" value="InterPro"/>
</dbReference>
<evidence type="ECO:0000259" key="8">
    <source>
        <dbReference type="PROSITE" id="PS50261"/>
    </source>
</evidence>
<feature type="compositionally biased region" description="Basic and acidic residues" evidence="5">
    <location>
        <begin position="1232"/>
        <end position="1254"/>
    </location>
</feature>
<feature type="transmembrane region" description="Helical" evidence="6">
    <location>
        <begin position="857"/>
        <end position="876"/>
    </location>
</feature>
<evidence type="ECO:0000256" key="4">
    <source>
        <dbReference type="ARBA" id="ARBA00023136"/>
    </source>
</evidence>
<keyword evidence="7" id="KW-0732">Signal</keyword>
<name>A0A433SYQ5_ELYCH</name>
<dbReference type="OrthoDB" id="10051649at2759"/>
<feature type="region of interest" description="Disordered" evidence="5">
    <location>
        <begin position="1109"/>
        <end position="1254"/>
    </location>
</feature>
<feature type="transmembrane region" description="Helical" evidence="6">
    <location>
        <begin position="929"/>
        <end position="953"/>
    </location>
</feature>
<keyword evidence="2 6" id="KW-0812">Transmembrane</keyword>
<keyword evidence="3 6" id="KW-1133">Transmembrane helix</keyword>
<accession>A0A433SYQ5</accession>
<sequence>MYTTRVMFSIVYLFFFLKSVAPQTADFTSLNESVPLANIGIAGFRERDNNTAEVFDRKNEDILGFSAIYNETNGCLNNTADVFDRNNNDVLEVSAASNKTNECPSETWNSSIMAPVEPIFIQEDEYPPRELFMDYQRISVYPWNKLAYSPAEYHLSLCGNVCVGGHRIDFNPFNCPTIKCAPCVCDRPMCEIYDICCPEDSSPNILPEIYEQRQENMTSESSNTAKDNVQGSQSDDSDSDQIIQNPAALDKELDPSQMAIGIDMNATVKCYEEKGYSGSYLYIQSCPPGFEDVLTRNLCEKDALLGVDDITQDVFTRVTDNATGVIYHNVYCAMCNRADTIVKWEVVINCEGYQAVYSATSVDQLLTLSLRSDSRCQVDQSPAQWSNTRLVHCSYHWISSDPVSRCNETGLWPEYDEDVERACLSIEGRSLRVLHEPYEMSDGPPWWYKNVFCAICNMKSYPQHGDCSGRPPDGQQGWIEPKFRIFSFLLGFGNRGRDFAPMFESSFTFNSCLDGEWSAPDGSCMTVHCSPGKLLDLQTNSCNTALDQIRGLNYQLNLWFVPSNTSAEAASRIFSHSEFKVIADGVFEQLVEPLGGLAVQITANYAFVWQRDEGDTQDPIGPSGVKQPVAIWLSAQLETSEKFSRDWLERRLVDNFTRGSLNFNISNAHVHYQPLGLPDIQPKATAVCQRPDVMCYEDTYMTRVFDYILAAVPNNFIHPTELINCPYVSFNKSMYEIIISTPNPRSIFQEITITLTIGEVSLNFSEPSELHQVDIDKTDQSLKVCRETLDLKLREMEEKERRDFYSRVFQSQVDSSGRAQYYLTLCCVSVSLLCLVLTLATYFRFSSLRNPAGKNNMFLCGSLLLAQAALLVSAHVSGPRTLCTALGIMTHFLWLWMFVWSGICCLHMFRVFTDKTRHSLSDMAQTARFVRTIVASLTIPALIVCAVVVASHQTSGGKRIGYGHTSCYLDSSLLVGVATVLPLCIVSVTNLACFATTVGTIHQVTKLQTSTLKREGRRNLHCYIKLSTMTGAFWLVQIIAEAVELDSLRYVAIVLNGLQGTFIFFSYVWNKRVLNLYLRSFGLQPLTRTTSRTQRETTVSTVAGILSQVRRKSNRDKQKAVSLPQQNTGSDRDPDKDDLCRRRSIVSCEGSGRGSSPKSPSSLRSSRSSGFHSRRQSASGEGVISTHALKDNGGLDDESRCPSPRSEESLSDLFAGDFENKSRAVGNGGGVVKDRADGFDESVKGETDDDKGSCKDWVELGDVELI</sequence>
<dbReference type="Proteomes" id="UP000271974">
    <property type="component" value="Unassembled WGS sequence"/>
</dbReference>
<dbReference type="InterPro" id="IPR053231">
    <property type="entry name" value="GPCR_LN-TM7"/>
</dbReference>
<dbReference type="CDD" id="cd15039">
    <property type="entry name" value="7tmB3_Methuselah-like"/>
    <property type="match status" value="1"/>
</dbReference>
<feature type="compositionally biased region" description="Low complexity" evidence="5">
    <location>
        <begin position="230"/>
        <end position="241"/>
    </location>
</feature>
<evidence type="ECO:0000256" key="5">
    <source>
        <dbReference type="SAM" id="MobiDB-lite"/>
    </source>
</evidence>
<feature type="chain" id="PRO_5018976532" description="G-protein coupled receptors family 2 profile 2 domain-containing protein" evidence="7">
    <location>
        <begin position="23"/>
        <end position="1266"/>
    </location>
</feature>
<feature type="compositionally biased region" description="Basic and acidic residues" evidence="5">
    <location>
        <begin position="1197"/>
        <end position="1208"/>
    </location>
</feature>
<feature type="domain" description="G-protein coupled receptors family 2 profile 2" evidence="8">
    <location>
        <begin position="820"/>
        <end position="1071"/>
    </location>
</feature>
<evidence type="ECO:0000256" key="7">
    <source>
        <dbReference type="SAM" id="SignalP"/>
    </source>
</evidence>
<evidence type="ECO:0000313" key="9">
    <source>
        <dbReference type="EMBL" id="RUS74439.1"/>
    </source>
</evidence>
<feature type="compositionally biased region" description="Polar residues" evidence="5">
    <location>
        <begin position="215"/>
        <end position="229"/>
    </location>
</feature>
<dbReference type="AlphaFoldDB" id="A0A433SYQ5"/>
<dbReference type="PROSITE" id="PS50261">
    <property type="entry name" value="G_PROTEIN_RECEP_F2_4"/>
    <property type="match status" value="1"/>
</dbReference>
<evidence type="ECO:0000256" key="2">
    <source>
        <dbReference type="ARBA" id="ARBA00022692"/>
    </source>
</evidence>
<evidence type="ECO:0000313" key="10">
    <source>
        <dbReference type="Proteomes" id="UP000271974"/>
    </source>
</evidence>
<comment type="subcellular location">
    <subcellularLocation>
        <location evidence="1">Membrane</location>
        <topology evidence="1">Multi-pass membrane protein</topology>
    </subcellularLocation>
</comment>
<feature type="compositionally biased region" description="Low complexity" evidence="5">
    <location>
        <begin position="1154"/>
        <end position="1171"/>
    </location>
</feature>
<reference evidence="9 10" key="1">
    <citation type="submission" date="2019-01" db="EMBL/GenBank/DDBJ databases">
        <title>A draft genome assembly of the solar-powered sea slug Elysia chlorotica.</title>
        <authorList>
            <person name="Cai H."/>
            <person name="Li Q."/>
            <person name="Fang X."/>
            <person name="Li J."/>
            <person name="Curtis N.E."/>
            <person name="Altenburger A."/>
            <person name="Shibata T."/>
            <person name="Feng M."/>
            <person name="Maeda T."/>
            <person name="Schwartz J.A."/>
            <person name="Shigenobu S."/>
            <person name="Lundholm N."/>
            <person name="Nishiyama T."/>
            <person name="Yang H."/>
            <person name="Hasebe M."/>
            <person name="Li S."/>
            <person name="Pierce S.K."/>
            <person name="Wang J."/>
        </authorList>
    </citation>
    <scope>NUCLEOTIDE SEQUENCE [LARGE SCALE GENOMIC DNA]</scope>
    <source>
        <strain evidence="9">EC2010</strain>
        <tissue evidence="9">Whole organism of an adult</tissue>
    </source>
</reference>
<feature type="transmembrane region" description="Helical" evidence="6">
    <location>
        <begin position="1022"/>
        <end position="1043"/>
    </location>
</feature>
<dbReference type="InterPro" id="IPR017981">
    <property type="entry name" value="GPCR_2-like_7TM"/>
</dbReference>
<dbReference type="Gene3D" id="1.20.1070.10">
    <property type="entry name" value="Rhodopsin 7-helix transmembrane proteins"/>
    <property type="match status" value="1"/>
</dbReference>
<evidence type="ECO:0000256" key="6">
    <source>
        <dbReference type="SAM" id="Phobius"/>
    </source>
</evidence>
<dbReference type="GO" id="GO:0016020">
    <property type="term" value="C:membrane"/>
    <property type="evidence" value="ECO:0007669"/>
    <property type="project" value="UniProtKB-SubCell"/>
</dbReference>
<feature type="transmembrane region" description="Helical" evidence="6">
    <location>
        <begin position="821"/>
        <end position="845"/>
    </location>
</feature>
<feature type="compositionally biased region" description="Basic and acidic residues" evidence="5">
    <location>
        <begin position="1130"/>
        <end position="1141"/>
    </location>
</feature>
<feature type="transmembrane region" description="Helical" evidence="6">
    <location>
        <begin position="888"/>
        <end position="909"/>
    </location>
</feature>
<feature type="signal peptide" evidence="7">
    <location>
        <begin position="1"/>
        <end position="22"/>
    </location>
</feature>
<organism evidence="9 10">
    <name type="scientific">Elysia chlorotica</name>
    <name type="common">Eastern emerald elysia</name>
    <name type="synonym">Sea slug</name>
    <dbReference type="NCBI Taxonomy" id="188477"/>
    <lineage>
        <taxon>Eukaryota</taxon>
        <taxon>Metazoa</taxon>
        <taxon>Spiralia</taxon>
        <taxon>Lophotrochozoa</taxon>
        <taxon>Mollusca</taxon>
        <taxon>Gastropoda</taxon>
        <taxon>Heterobranchia</taxon>
        <taxon>Euthyneura</taxon>
        <taxon>Panpulmonata</taxon>
        <taxon>Sacoglossa</taxon>
        <taxon>Placobranchoidea</taxon>
        <taxon>Plakobranchidae</taxon>
        <taxon>Elysia</taxon>
    </lineage>
</organism>
<proteinExistence type="predicted"/>
<comment type="caution">
    <text evidence="9">The sequence shown here is derived from an EMBL/GenBank/DDBJ whole genome shotgun (WGS) entry which is preliminary data.</text>
</comment>
<feature type="transmembrane region" description="Helical" evidence="6">
    <location>
        <begin position="1049"/>
        <end position="1069"/>
    </location>
</feature>
<dbReference type="InterPro" id="IPR000832">
    <property type="entry name" value="GPCR_2_secretin-like"/>
</dbReference>
<dbReference type="PANTHER" id="PTHR45902:SF1">
    <property type="entry name" value="LATROPHILIN RECEPTOR-LIKE PROTEIN A"/>
    <property type="match status" value="1"/>
</dbReference>
<keyword evidence="4 6" id="KW-0472">Membrane</keyword>
<dbReference type="Pfam" id="PF00002">
    <property type="entry name" value="7tm_2"/>
    <property type="match status" value="1"/>
</dbReference>
<dbReference type="GO" id="GO:0004930">
    <property type="term" value="F:G protein-coupled receptor activity"/>
    <property type="evidence" value="ECO:0007669"/>
    <property type="project" value="InterPro"/>
</dbReference>
<feature type="transmembrane region" description="Helical" evidence="6">
    <location>
        <begin position="973"/>
        <end position="1001"/>
    </location>
</feature>
<protein>
    <recommendedName>
        <fullName evidence="8">G-protein coupled receptors family 2 profile 2 domain-containing protein</fullName>
    </recommendedName>
</protein>
<dbReference type="PANTHER" id="PTHR45902">
    <property type="entry name" value="LATROPHILIN RECEPTOR-LIKE PROTEIN A"/>
    <property type="match status" value="1"/>
</dbReference>
<gene>
    <name evidence="9" type="ORF">EGW08_017804</name>
</gene>
<evidence type="ECO:0000256" key="3">
    <source>
        <dbReference type="ARBA" id="ARBA00022989"/>
    </source>
</evidence>
<dbReference type="EMBL" id="RQTK01000831">
    <property type="protein sequence ID" value="RUS74439.1"/>
    <property type="molecule type" value="Genomic_DNA"/>
</dbReference>